<reference evidence="7" key="1">
    <citation type="submission" date="2022-11" db="UniProtKB">
        <authorList>
            <consortium name="WormBaseParasite"/>
        </authorList>
    </citation>
    <scope>IDENTIFICATION</scope>
</reference>
<evidence type="ECO:0000256" key="1">
    <source>
        <dbReference type="ARBA" id="ARBA00022614"/>
    </source>
</evidence>
<evidence type="ECO:0000313" key="6">
    <source>
        <dbReference type="Proteomes" id="UP000887565"/>
    </source>
</evidence>
<dbReference type="OMA" id="ITGCGLK"/>
<dbReference type="PANTHER" id="PTHR11375">
    <property type="entry name" value="ACIDIC LEUCINE-RICH NUCLEAR PHOSPHOPROTEIN 32"/>
    <property type="match status" value="1"/>
</dbReference>
<dbReference type="Gene3D" id="3.80.10.10">
    <property type="entry name" value="Ribonuclease Inhibitor"/>
    <property type="match status" value="1"/>
</dbReference>
<sequence length="221" mass="25018">MEKRIELELRGKTAGEVKELNLDNCRAPQLEGLTDEFKELEMLSLINVGLTSLKGFPSLPNLKRLELSDNRLTGGLEHLSGCPGITHVNLSGNKIQSIDTLEPLKQLKKLKSLDLFNCEVTTKEDYRDKVFELIPHLKYLDGFDKDENDCEEDSVDFNDADEDEEDDEEVEHDDDDEGADEDEENEDDDEENGDDEDGEEEASSGANNRGKKRKHEDETSQ</sequence>
<feature type="domain" description="U2A'/phosphoprotein 32 family A C-terminal" evidence="5">
    <location>
        <begin position="123"/>
        <end position="141"/>
    </location>
</feature>
<dbReference type="FunFam" id="3.80.10.10:FF:000131">
    <property type="entry name" value="acidic leucine-rich nuclear phosphoprotein 32-related protein-like"/>
    <property type="match status" value="1"/>
</dbReference>
<name>A0A915K9B2_ROMCU</name>
<evidence type="ECO:0000256" key="3">
    <source>
        <dbReference type="ARBA" id="ARBA00025777"/>
    </source>
</evidence>
<dbReference type="InterPro" id="IPR045081">
    <property type="entry name" value="AN32"/>
</dbReference>
<dbReference type="GO" id="GO:0042393">
    <property type="term" value="F:histone binding"/>
    <property type="evidence" value="ECO:0007669"/>
    <property type="project" value="TreeGrafter"/>
</dbReference>
<dbReference type="InterPro" id="IPR032675">
    <property type="entry name" value="LRR_dom_sf"/>
</dbReference>
<proteinExistence type="inferred from homology"/>
<dbReference type="AlphaFoldDB" id="A0A915K9B2"/>
<dbReference type="InterPro" id="IPR001611">
    <property type="entry name" value="Leu-rich_rpt"/>
</dbReference>
<dbReference type="SMART" id="SM00446">
    <property type="entry name" value="LRRcap"/>
    <property type="match status" value="1"/>
</dbReference>
<keyword evidence="6" id="KW-1185">Reference proteome</keyword>
<dbReference type="WBParaSite" id="nRc.2.0.1.t34477-RA">
    <property type="protein sequence ID" value="nRc.2.0.1.t34477-RA"/>
    <property type="gene ID" value="nRc.2.0.1.g34477"/>
</dbReference>
<evidence type="ECO:0000313" key="7">
    <source>
        <dbReference type="WBParaSite" id="nRc.2.0.1.t34477-RA"/>
    </source>
</evidence>
<evidence type="ECO:0000259" key="5">
    <source>
        <dbReference type="SMART" id="SM00446"/>
    </source>
</evidence>
<organism evidence="6 7">
    <name type="scientific">Romanomermis culicivorax</name>
    <name type="common">Nematode worm</name>
    <dbReference type="NCBI Taxonomy" id="13658"/>
    <lineage>
        <taxon>Eukaryota</taxon>
        <taxon>Metazoa</taxon>
        <taxon>Ecdysozoa</taxon>
        <taxon>Nematoda</taxon>
        <taxon>Enoplea</taxon>
        <taxon>Dorylaimia</taxon>
        <taxon>Mermithida</taxon>
        <taxon>Mermithoidea</taxon>
        <taxon>Mermithidae</taxon>
        <taxon>Romanomermis</taxon>
    </lineage>
</organism>
<accession>A0A915K9B2</accession>
<dbReference type="SUPFAM" id="SSF52058">
    <property type="entry name" value="L domain-like"/>
    <property type="match status" value="1"/>
</dbReference>
<protein>
    <submittedName>
        <fullName evidence="7">U2A'/phosphoprotein 32 family A C-terminal domain-containing protein</fullName>
    </submittedName>
</protein>
<dbReference type="PROSITE" id="PS51450">
    <property type="entry name" value="LRR"/>
    <property type="match status" value="2"/>
</dbReference>
<dbReference type="Pfam" id="PF14580">
    <property type="entry name" value="LRR_9"/>
    <property type="match status" value="1"/>
</dbReference>
<feature type="region of interest" description="Disordered" evidence="4">
    <location>
        <begin position="142"/>
        <end position="221"/>
    </location>
</feature>
<evidence type="ECO:0000256" key="2">
    <source>
        <dbReference type="ARBA" id="ARBA00022737"/>
    </source>
</evidence>
<dbReference type="PANTHER" id="PTHR11375:SF0">
    <property type="entry name" value="ACIDIC LEUCINE-RICH NUCLEAR PHOSPHOPROTEIN 32 FAMILY MEMBER A"/>
    <property type="match status" value="1"/>
</dbReference>
<evidence type="ECO:0000256" key="4">
    <source>
        <dbReference type="SAM" id="MobiDB-lite"/>
    </source>
</evidence>
<feature type="compositionally biased region" description="Acidic residues" evidence="4">
    <location>
        <begin position="146"/>
        <end position="202"/>
    </location>
</feature>
<keyword evidence="2" id="KW-0677">Repeat</keyword>
<dbReference type="GO" id="GO:0005634">
    <property type="term" value="C:nucleus"/>
    <property type="evidence" value="ECO:0007669"/>
    <property type="project" value="TreeGrafter"/>
</dbReference>
<dbReference type="Proteomes" id="UP000887565">
    <property type="component" value="Unplaced"/>
</dbReference>
<comment type="similarity">
    <text evidence="3">Belongs to the ANP32 family.</text>
</comment>
<dbReference type="InterPro" id="IPR003603">
    <property type="entry name" value="U2A'_phosphoprotein32A_C"/>
</dbReference>
<keyword evidence="1" id="KW-0433">Leucine-rich repeat</keyword>